<dbReference type="AlphaFoldDB" id="A0AAV4Y279"/>
<proteinExistence type="predicted"/>
<evidence type="ECO:0000313" key="1">
    <source>
        <dbReference type="EMBL" id="GIZ01453.1"/>
    </source>
</evidence>
<comment type="caution">
    <text evidence="1">The sequence shown here is derived from an EMBL/GenBank/DDBJ whole genome shotgun (WGS) entry which is preliminary data.</text>
</comment>
<evidence type="ECO:0000313" key="2">
    <source>
        <dbReference type="Proteomes" id="UP001054945"/>
    </source>
</evidence>
<accession>A0AAV4Y279</accession>
<gene>
    <name evidence="1" type="ORF">CEXT_350561</name>
</gene>
<organism evidence="1 2">
    <name type="scientific">Caerostris extrusa</name>
    <name type="common">Bark spider</name>
    <name type="synonym">Caerostris bankana</name>
    <dbReference type="NCBI Taxonomy" id="172846"/>
    <lineage>
        <taxon>Eukaryota</taxon>
        <taxon>Metazoa</taxon>
        <taxon>Ecdysozoa</taxon>
        <taxon>Arthropoda</taxon>
        <taxon>Chelicerata</taxon>
        <taxon>Arachnida</taxon>
        <taxon>Araneae</taxon>
        <taxon>Araneomorphae</taxon>
        <taxon>Entelegynae</taxon>
        <taxon>Araneoidea</taxon>
        <taxon>Araneidae</taxon>
        <taxon>Caerostris</taxon>
    </lineage>
</organism>
<keyword evidence="2" id="KW-1185">Reference proteome</keyword>
<protein>
    <submittedName>
        <fullName evidence="1">Uncharacterized protein</fullName>
    </submittedName>
</protein>
<reference evidence="1 2" key="1">
    <citation type="submission" date="2021-06" db="EMBL/GenBank/DDBJ databases">
        <title>Caerostris extrusa draft genome.</title>
        <authorList>
            <person name="Kono N."/>
            <person name="Arakawa K."/>
        </authorList>
    </citation>
    <scope>NUCLEOTIDE SEQUENCE [LARGE SCALE GENOMIC DNA]</scope>
</reference>
<dbReference type="Proteomes" id="UP001054945">
    <property type="component" value="Unassembled WGS sequence"/>
</dbReference>
<dbReference type="EMBL" id="BPLR01018672">
    <property type="protein sequence ID" value="GIZ01453.1"/>
    <property type="molecule type" value="Genomic_DNA"/>
</dbReference>
<name>A0AAV4Y279_CAEEX</name>
<sequence length="69" mass="7218">MSSLRLAFASSKQPSLNGMEIRNKLAPGASTFPRDFCIGLACSSTIQTSGSSRGDILETLTLKAAVCLP</sequence>